<dbReference type="SMART" id="SM00516">
    <property type="entry name" value="SEC14"/>
    <property type="match status" value="2"/>
</dbReference>
<dbReference type="PANTHER" id="PTHR47556:SF1">
    <property type="entry name" value="SEC14P-LIKE PHOSPHATIDYLINOSITOL TRANSFER FAMILY PROTEIN"/>
    <property type="match status" value="1"/>
</dbReference>
<dbReference type="Pfam" id="PF00650">
    <property type="entry name" value="CRAL_TRIO"/>
    <property type="match status" value="2"/>
</dbReference>
<dbReference type="AlphaFoldDB" id="A0A5C7H0F9"/>
<dbReference type="EMBL" id="VAHF01000011">
    <property type="protein sequence ID" value="TXG50235.1"/>
    <property type="molecule type" value="Genomic_DNA"/>
</dbReference>
<comment type="caution">
    <text evidence="3">The sequence shown here is derived from an EMBL/GenBank/DDBJ whole genome shotgun (WGS) entry which is preliminary data.</text>
</comment>
<evidence type="ECO:0000259" key="2">
    <source>
        <dbReference type="PROSITE" id="PS50191"/>
    </source>
</evidence>
<feature type="region of interest" description="Disordered" evidence="1">
    <location>
        <begin position="254"/>
        <end position="320"/>
    </location>
</feature>
<dbReference type="InterPro" id="IPR036865">
    <property type="entry name" value="CRAL-TRIO_dom_sf"/>
</dbReference>
<dbReference type="InterPro" id="IPR006577">
    <property type="entry name" value="UAS"/>
</dbReference>
<dbReference type="Gene3D" id="3.40.525.10">
    <property type="entry name" value="CRAL-TRIO lipid binding domain"/>
    <property type="match status" value="2"/>
</dbReference>
<proteinExistence type="predicted"/>
<sequence length="733" mass="84241">MRNARGPGEASCSGMVRRMVGLPRSILGGFSRVMGHGIDLMGIGGRRHHHQPLNFHLPQHQQEPLVIPDEWAFLSSFEQQYGSMHPFFYACQFMEALKIAEDEHKFMFMYLHSPEHPFTPSFCRETLCSELVVQFLNANFVCWAALADRGEGLQMAATLRPASFPFCAVVAPAPGNSLAVLQQMEGPISPAELVEILQRTVEEQGLAFGGARAINAEERRRARAKEEEKMRADHQLREEQDAAYLAALQIDKEKEKLKHQPPRGRVQKPVEASNKLPDHDRFRHNPTQNRYRNGKITASKTRYTDHQKETTPTNQGRDPQATTQLVLQVKEKLEKDYPSLPVGKNGRDDEEMILWFLKDRKFSVDKAVEKLTKAIKWRQEFRVSELNEESVKGVAETGKSYVHDFLDIKDRPVLLVVASKHFPSVFDVVEDEKLCTFLVEKALSKLPPGKEEILGIIDLRGFSTQNADLKFLTFLFDVFYSYYPRRLGEVLFVEAPFVFKPFWQLVKPWVKSYASLLVLQVKEKLETDYHSLPVGKNGRDDEEMILWFLKDRKFSVDKAVEKLTKAIKWRQEFRVSELNEESVKGIAETGKGYVHDFLDIKDRPVLLVVASKHLPSVFDVVENEKLCTFLVEKALSKLPPGKEEMLGIIDLRGFGTQNADLKFLTFLFDVFYSYYPRRLGEVLFVEAPFVFNPFWQLVKSWVKSYASLVKFCSVETVRKEYFTKATLPINFRN</sequence>
<dbReference type="SUPFAM" id="SSF52087">
    <property type="entry name" value="CRAL/TRIO domain"/>
    <property type="match status" value="2"/>
</dbReference>
<feature type="domain" description="CRAL-TRIO" evidence="2">
    <location>
        <begin position="390"/>
        <end position="544"/>
    </location>
</feature>
<dbReference type="SUPFAM" id="SSF52833">
    <property type="entry name" value="Thioredoxin-like"/>
    <property type="match status" value="1"/>
</dbReference>
<dbReference type="Pfam" id="PF21021">
    <property type="entry name" value="FAF1"/>
    <property type="match status" value="1"/>
</dbReference>
<dbReference type="Proteomes" id="UP000323000">
    <property type="component" value="Chromosome 11"/>
</dbReference>
<dbReference type="Gene3D" id="3.40.30.10">
    <property type="entry name" value="Glutaredoxin"/>
    <property type="match status" value="1"/>
</dbReference>
<dbReference type="InterPro" id="IPR036273">
    <property type="entry name" value="CRAL/TRIO_N_dom_sf"/>
</dbReference>
<dbReference type="InterPro" id="IPR011074">
    <property type="entry name" value="CRAL/TRIO_N_dom"/>
</dbReference>
<dbReference type="SMART" id="SM00594">
    <property type="entry name" value="UAS"/>
    <property type="match status" value="1"/>
</dbReference>
<accession>A0A5C7H0F9</accession>
<dbReference type="InterPro" id="IPR049483">
    <property type="entry name" value="FAF1_2-like_UAS"/>
</dbReference>
<protein>
    <recommendedName>
        <fullName evidence="2">CRAL-TRIO domain-containing protein</fullName>
    </recommendedName>
</protein>
<dbReference type="InterPro" id="IPR001251">
    <property type="entry name" value="CRAL-TRIO_dom"/>
</dbReference>
<feature type="domain" description="CRAL-TRIO" evidence="2">
    <location>
        <begin position="582"/>
        <end position="733"/>
    </location>
</feature>
<feature type="compositionally biased region" description="Polar residues" evidence="1">
    <location>
        <begin position="285"/>
        <end position="301"/>
    </location>
</feature>
<evidence type="ECO:0000313" key="3">
    <source>
        <dbReference type="EMBL" id="TXG50235.1"/>
    </source>
</evidence>
<name>A0A5C7H0F9_9ROSI</name>
<reference evidence="4" key="1">
    <citation type="journal article" date="2019" name="Gigascience">
        <title>De novo genome assembly of the endangered Acer yangbiense, a plant species with extremely small populations endemic to Yunnan Province, China.</title>
        <authorList>
            <person name="Yang J."/>
            <person name="Wariss H.M."/>
            <person name="Tao L."/>
            <person name="Zhang R."/>
            <person name="Yun Q."/>
            <person name="Hollingsworth P."/>
            <person name="Dao Z."/>
            <person name="Luo G."/>
            <person name="Guo H."/>
            <person name="Ma Y."/>
            <person name="Sun W."/>
        </authorList>
    </citation>
    <scope>NUCLEOTIDE SEQUENCE [LARGE SCALE GENOMIC DNA]</scope>
    <source>
        <strain evidence="4">cv. Malutang</strain>
    </source>
</reference>
<dbReference type="CDD" id="cd00170">
    <property type="entry name" value="SEC14"/>
    <property type="match status" value="2"/>
</dbReference>
<feature type="compositionally biased region" description="Polar residues" evidence="1">
    <location>
        <begin position="310"/>
        <end position="320"/>
    </location>
</feature>
<dbReference type="CDD" id="cd02958">
    <property type="entry name" value="UAS"/>
    <property type="match status" value="1"/>
</dbReference>
<gene>
    <name evidence="3" type="ORF">EZV62_022759</name>
</gene>
<feature type="region of interest" description="Disordered" evidence="1">
    <location>
        <begin position="218"/>
        <end position="238"/>
    </location>
</feature>
<evidence type="ECO:0000256" key="1">
    <source>
        <dbReference type="SAM" id="MobiDB-lite"/>
    </source>
</evidence>
<evidence type="ECO:0000313" key="4">
    <source>
        <dbReference type="Proteomes" id="UP000323000"/>
    </source>
</evidence>
<dbReference type="SUPFAM" id="SSF46938">
    <property type="entry name" value="CRAL/TRIO N-terminal domain"/>
    <property type="match status" value="2"/>
</dbReference>
<dbReference type="PROSITE" id="PS50191">
    <property type="entry name" value="CRAL_TRIO"/>
    <property type="match status" value="2"/>
</dbReference>
<keyword evidence="4" id="KW-1185">Reference proteome</keyword>
<organism evidence="3 4">
    <name type="scientific">Acer yangbiense</name>
    <dbReference type="NCBI Taxonomy" id="1000413"/>
    <lineage>
        <taxon>Eukaryota</taxon>
        <taxon>Viridiplantae</taxon>
        <taxon>Streptophyta</taxon>
        <taxon>Embryophyta</taxon>
        <taxon>Tracheophyta</taxon>
        <taxon>Spermatophyta</taxon>
        <taxon>Magnoliopsida</taxon>
        <taxon>eudicotyledons</taxon>
        <taxon>Gunneridae</taxon>
        <taxon>Pentapetalae</taxon>
        <taxon>rosids</taxon>
        <taxon>malvids</taxon>
        <taxon>Sapindales</taxon>
        <taxon>Sapindaceae</taxon>
        <taxon>Hippocastanoideae</taxon>
        <taxon>Acereae</taxon>
        <taxon>Acer</taxon>
    </lineage>
</organism>
<dbReference type="OrthoDB" id="1026733at2759"/>
<dbReference type="SMART" id="SM01100">
    <property type="entry name" value="CRAL_TRIO_N"/>
    <property type="match status" value="2"/>
</dbReference>
<dbReference type="InterPro" id="IPR036249">
    <property type="entry name" value="Thioredoxin-like_sf"/>
</dbReference>
<dbReference type="PANTHER" id="PTHR47556">
    <property type="entry name" value="SEC14P-LIKE PHOSPHATIDYLINOSITOL TRANSFER FAMILY PROTEIN"/>
    <property type="match status" value="1"/>
</dbReference>